<dbReference type="EMBL" id="PYDT01000011">
    <property type="protein sequence ID" value="THU44984.1"/>
    <property type="molecule type" value="Genomic_DNA"/>
</dbReference>
<keyword evidence="4" id="KW-1185">Reference proteome</keyword>
<comment type="caution">
    <text evidence="3">The sequence shown here is derived from an EMBL/GenBank/DDBJ whole genome shotgun (WGS) entry which is preliminary data.</text>
</comment>
<evidence type="ECO:0000256" key="2">
    <source>
        <dbReference type="SAM" id="SignalP"/>
    </source>
</evidence>
<keyword evidence="1" id="KW-1133">Transmembrane helix</keyword>
<proteinExistence type="predicted"/>
<name>A0A4S8IBP2_MUSBA</name>
<evidence type="ECO:0000313" key="3">
    <source>
        <dbReference type="EMBL" id="THU44984.1"/>
    </source>
</evidence>
<feature type="signal peptide" evidence="2">
    <location>
        <begin position="1"/>
        <end position="42"/>
    </location>
</feature>
<dbReference type="Proteomes" id="UP000317650">
    <property type="component" value="Chromosome 2"/>
</dbReference>
<organism evidence="3 4">
    <name type="scientific">Musa balbisiana</name>
    <name type="common">Banana</name>
    <dbReference type="NCBI Taxonomy" id="52838"/>
    <lineage>
        <taxon>Eukaryota</taxon>
        <taxon>Viridiplantae</taxon>
        <taxon>Streptophyta</taxon>
        <taxon>Embryophyta</taxon>
        <taxon>Tracheophyta</taxon>
        <taxon>Spermatophyta</taxon>
        <taxon>Magnoliopsida</taxon>
        <taxon>Liliopsida</taxon>
        <taxon>Zingiberales</taxon>
        <taxon>Musaceae</taxon>
        <taxon>Musa</taxon>
    </lineage>
</organism>
<keyword evidence="1" id="KW-0472">Membrane</keyword>
<keyword evidence="1" id="KW-0812">Transmembrane</keyword>
<reference evidence="3" key="1">
    <citation type="journal article" date="2019" name="Nat. Plants">
        <title>Genome sequencing of Musa balbisiana reveals subgenome evolution and function divergence in polyploid bananas.</title>
        <authorList>
            <person name="Yao X."/>
        </authorList>
    </citation>
    <scope>NUCLEOTIDE SEQUENCE [LARGE SCALE GENOMIC DNA]</scope>
    <source>
        <strain evidence="3">DH-PKW</strain>
        <tissue evidence="3">Leaves</tissue>
    </source>
</reference>
<gene>
    <name evidence="3" type="ORF">C4D60_Mb02t13110</name>
</gene>
<evidence type="ECO:0000313" key="4">
    <source>
        <dbReference type="Proteomes" id="UP000317650"/>
    </source>
</evidence>
<accession>A0A4S8IBP2</accession>
<feature type="chain" id="PRO_5020624322" evidence="2">
    <location>
        <begin position="43"/>
        <end position="186"/>
    </location>
</feature>
<feature type="transmembrane region" description="Helical" evidence="1">
    <location>
        <begin position="72"/>
        <end position="89"/>
    </location>
</feature>
<feature type="transmembrane region" description="Helical" evidence="1">
    <location>
        <begin position="95"/>
        <end position="117"/>
    </location>
</feature>
<evidence type="ECO:0000256" key="1">
    <source>
        <dbReference type="SAM" id="Phobius"/>
    </source>
</evidence>
<protein>
    <submittedName>
        <fullName evidence="3">Uncharacterized protein</fullName>
    </submittedName>
</protein>
<sequence length="186" mass="20615">MLPLPPYTLLPLSLPLFSVNRLNTPLHFLLLLLLTVYKQGHAMSHTSDETHSCSHSLICHSPAPIHHRTPSTPLLLFLLPLLLFFLLPPSRRVILFHYLIPFSSSSFLFLHLLRFFLPRPPTSSTASSSSLLFLLTQVVTKAAYLNDKLECTGNIGIAANDDHNVHIANSHVKKGAASNLPNRAST</sequence>
<keyword evidence="2" id="KW-0732">Signal</keyword>
<dbReference type="AlphaFoldDB" id="A0A4S8IBP2"/>